<keyword evidence="2" id="KW-1185">Reference proteome</keyword>
<dbReference type="Proteomes" id="UP001162992">
    <property type="component" value="Chromosome 2"/>
</dbReference>
<gene>
    <name evidence="1" type="ORF">O6H91_02G036100</name>
</gene>
<reference evidence="2" key="1">
    <citation type="journal article" date="2024" name="Proc. Natl. Acad. Sci. U.S.A.">
        <title>Extraordinary preservation of gene collinearity over three hundred million years revealed in homosporous lycophytes.</title>
        <authorList>
            <person name="Li C."/>
            <person name="Wickell D."/>
            <person name="Kuo L.Y."/>
            <person name="Chen X."/>
            <person name="Nie B."/>
            <person name="Liao X."/>
            <person name="Peng D."/>
            <person name="Ji J."/>
            <person name="Jenkins J."/>
            <person name="Williams M."/>
            <person name="Shu S."/>
            <person name="Plott C."/>
            <person name="Barry K."/>
            <person name="Rajasekar S."/>
            <person name="Grimwood J."/>
            <person name="Han X."/>
            <person name="Sun S."/>
            <person name="Hou Z."/>
            <person name="He W."/>
            <person name="Dai G."/>
            <person name="Sun C."/>
            <person name="Schmutz J."/>
            <person name="Leebens-Mack J.H."/>
            <person name="Li F.W."/>
            <person name="Wang L."/>
        </authorList>
    </citation>
    <scope>NUCLEOTIDE SEQUENCE [LARGE SCALE GENOMIC DNA]</scope>
    <source>
        <strain evidence="2">cv. PW_Plant_1</strain>
    </source>
</reference>
<accession>A0ACC2EER3</accession>
<name>A0ACC2EER3_DIPCM</name>
<sequence>MSLRCTGKDSLRDEASPCGETSLVENLKTISRRNTILTVSIISVQHDNSCTSVRPPRTLQPV</sequence>
<organism evidence="1 2">
    <name type="scientific">Diphasiastrum complanatum</name>
    <name type="common">Issler's clubmoss</name>
    <name type="synonym">Lycopodium complanatum</name>
    <dbReference type="NCBI Taxonomy" id="34168"/>
    <lineage>
        <taxon>Eukaryota</taxon>
        <taxon>Viridiplantae</taxon>
        <taxon>Streptophyta</taxon>
        <taxon>Embryophyta</taxon>
        <taxon>Tracheophyta</taxon>
        <taxon>Lycopodiopsida</taxon>
        <taxon>Lycopodiales</taxon>
        <taxon>Lycopodiaceae</taxon>
        <taxon>Lycopodioideae</taxon>
        <taxon>Diphasiastrum</taxon>
    </lineage>
</organism>
<dbReference type="EMBL" id="CM055093">
    <property type="protein sequence ID" value="KAJ7564842.1"/>
    <property type="molecule type" value="Genomic_DNA"/>
</dbReference>
<comment type="caution">
    <text evidence="1">The sequence shown here is derived from an EMBL/GenBank/DDBJ whole genome shotgun (WGS) entry which is preliminary data.</text>
</comment>
<proteinExistence type="predicted"/>
<evidence type="ECO:0000313" key="1">
    <source>
        <dbReference type="EMBL" id="KAJ7564842.1"/>
    </source>
</evidence>
<evidence type="ECO:0000313" key="2">
    <source>
        <dbReference type="Proteomes" id="UP001162992"/>
    </source>
</evidence>
<protein>
    <submittedName>
        <fullName evidence="1">Uncharacterized protein</fullName>
    </submittedName>
</protein>